<evidence type="ECO:0000256" key="8">
    <source>
        <dbReference type="ARBA" id="ARBA00048744"/>
    </source>
</evidence>
<dbReference type="SUPFAM" id="SSF56672">
    <property type="entry name" value="DNA/RNA polymerases"/>
    <property type="match status" value="1"/>
</dbReference>
<evidence type="ECO:0000256" key="6">
    <source>
        <dbReference type="ARBA" id="ARBA00022953"/>
    </source>
</evidence>
<keyword evidence="6" id="KW-0693">Viral RNA replication</keyword>
<proteinExistence type="predicted"/>
<dbReference type="GO" id="GO:0039694">
    <property type="term" value="P:viral RNA genome replication"/>
    <property type="evidence" value="ECO:0007669"/>
    <property type="project" value="InterPro"/>
</dbReference>
<dbReference type="EMBL" id="MN036221">
    <property type="protein sequence ID" value="QDH91423.1"/>
    <property type="molecule type" value="Genomic_RNA"/>
</dbReference>
<reference evidence="12" key="1">
    <citation type="submission" date="2019-05" db="EMBL/GenBank/DDBJ databases">
        <title>Metatranscriptomic reconstruction reveals RNA viruses with the potential to shape carbon cycling in soil.</title>
        <authorList>
            <person name="Starr E.P."/>
            <person name="Nuccio E."/>
            <person name="Pett-Ridge J."/>
            <person name="Banfield J.F."/>
            <person name="Firestone M.K."/>
        </authorList>
    </citation>
    <scope>NUCLEOTIDE SEQUENCE</scope>
    <source>
        <strain evidence="12">H2_Rhizo_Litter_49_scaffold_1090</strain>
    </source>
</reference>
<sequence>MKSQADNLLLVAESLLLEDFSLAYPALREKFIKDFDRLALYCRTRSLTLFTLDLPNLDSLLIRGLEVGCLTLEGPLSKRVSKRVRVPRLFSGLWLRVFDRSACLREDVDVTALFFLRQLCRLGKKIAVGCSSDRLQATLGAYHDIERTLRGPTGRWDLDRIDVEGAGDRHFGDLLASSGQKDLFALRETHEGEKTQEAGLERLLDQVQRVADLISGEIGPYDPLWYSYQRESLGKSIGFRHGPGAVAESLKQWEKSHFPNWPAKLENTFPFRMFGTTLSFANDVRIPLNHEVPSRLIAVPKTAKGPRLIAAEPTAHQYCQQGMLTFLMDRIEHTKIGMFIDLKDQGKSGRMVLKSSLDRKLATVDLSDASDRLTCWTVERMFRSNTSLLTALHAARTRYVKDKISNVPSFFKPKKFASQGTAVTFPVQSLVFLSVALGCCLDGEVSWRKIVKLREQVRVYGDDIIIPVYGYERLIRVMDALQLKVNKAKSFVAGHFRESCGVDGYRGYDVTPLNPTTVVADNPAACQSMIDTVNNLFSKGLWHASDRLRSLVPVRVSRRIRIVGINALGSTGFTSYCGSDESHLERRWNSRLHRYEARVWRVFIRTHERTRSGWPALLDFFTSEYNPEYSRVVSIYADARRTFTGLSWEPCSSHAQHDTTLFRNGPSPRFFETKIGPRERSGGRSITTTNLRPLSGHVSSA</sequence>
<organism evidence="12">
    <name type="scientific">Leviviridae sp</name>
    <dbReference type="NCBI Taxonomy" id="2027243"/>
    <lineage>
        <taxon>Viruses</taxon>
        <taxon>Riboviria</taxon>
        <taxon>Orthornavirae</taxon>
        <taxon>Lenarviricota</taxon>
        <taxon>Leviviricetes</taxon>
        <taxon>Norzivirales</taxon>
        <taxon>Fiersviridae</taxon>
    </lineage>
</organism>
<feature type="domain" description="RdRp catalytic" evidence="11">
    <location>
        <begin position="350"/>
        <end position="494"/>
    </location>
</feature>
<keyword evidence="5" id="KW-0547">Nucleotide-binding</keyword>
<feature type="region of interest" description="Disordered" evidence="10">
    <location>
        <begin position="673"/>
        <end position="701"/>
    </location>
</feature>
<keyword evidence="2 12" id="KW-0696">RNA-directed RNA polymerase</keyword>
<evidence type="ECO:0000256" key="3">
    <source>
        <dbReference type="ARBA" id="ARBA00022679"/>
    </source>
</evidence>
<protein>
    <recommendedName>
        <fullName evidence="1">RNA-directed RNA polymerase</fullName>
        <ecNumber evidence="1">2.7.7.48</ecNumber>
    </recommendedName>
    <alternativeName>
        <fullName evidence="7">RNA replicase beta chain</fullName>
    </alternativeName>
</protein>
<dbReference type="InterPro" id="IPR007096">
    <property type="entry name" value="RNA-dir_Rpol_cat_phage"/>
</dbReference>
<comment type="catalytic activity">
    <reaction evidence="8">
        <text>RNA(n) + a ribonucleoside 5'-triphosphate = RNA(n+1) + diphosphate</text>
        <dbReference type="Rhea" id="RHEA:21248"/>
        <dbReference type="Rhea" id="RHEA-COMP:14527"/>
        <dbReference type="Rhea" id="RHEA-COMP:17342"/>
        <dbReference type="ChEBI" id="CHEBI:33019"/>
        <dbReference type="ChEBI" id="CHEBI:61557"/>
        <dbReference type="ChEBI" id="CHEBI:140395"/>
        <dbReference type="EC" id="2.7.7.48"/>
    </reaction>
</comment>
<dbReference type="GO" id="GO:0000166">
    <property type="term" value="F:nucleotide binding"/>
    <property type="evidence" value="ECO:0007669"/>
    <property type="project" value="UniProtKB-KW"/>
</dbReference>
<feature type="binding site" evidence="9">
    <location>
        <position position="462"/>
    </location>
    <ligand>
        <name>Mg(2+)</name>
        <dbReference type="ChEBI" id="CHEBI:18420"/>
        <label>2</label>
    </ligand>
</feature>
<evidence type="ECO:0000259" key="11">
    <source>
        <dbReference type="PROSITE" id="PS50522"/>
    </source>
</evidence>
<feature type="compositionally biased region" description="Polar residues" evidence="10">
    <location>
        <begin position="684"/>
        <end position="701"/>
    </location>
</feature>
<evidence type="ECO:0000313" key="12">
    <source>
        <dbReference type="EMBL" id="QDH91423.1"/>
    </source>
</evidence>
<dbReference type="InterPro" id="IPR043502">
    <property type="entry name" value="DNA/RNA_pol_sf"/>
</dbReference>
<dbReference type="Pfam" id="PF03431">
    <property type="entry name" value="RNA_replicase_B"/>
    <property type="match status" value="1"/>
</dbReference>
<keyword evidence="9" id="KW-0460">Magnesium</keyword>
<name>A0A514DCU7_9VIRU</name>
<keyword evidence="3" id="KW-0808">Transferase</keyword>
<dbReference type="GO" id="GO:0003968">
    <property type="term" value="F:RNA-directed RNA polymerase activity"/>
    <property type="evidence" value="ECO:0007669"/>
    <property type="project" value="UniProtKB-KW"/>
</dbReference>
<dbReference type="PROSITE" id="PS50522">
    <property type="entry name" value="RDRP_PHAGE"/>
    <property type="match status" value="1"/>
</dbReference>
<comment type="cofactor">
    <cofactor evidence="9">
        <name>Mg(2+)</name>
        <dbReference type="ChEBI" id="CHEBI:18420"/>
    </cofactor>
    <text evidence="9">Binds 2 Mg(2+) per subunit.</text>
</comment>
<dbReference type="GO" id="GO:0046872">
    <property type="term" value="F:metal ion binding"/>
    <property type="evidence" value="ECO:0007669"/>
    <property type="project" value="UniProtKB-KW"/>
</dbReference>
<evidence type="ECO:0000256" key="5">
    <source>
        <dbReference type="ARBA" id="ARBA00022741"/>
    </source>
</evidence>
<keyword evidence="9" id="KW-0479">Metal-binding</keyword>
<dbReference type="EC" id="2.7.7.48" evidence="1"/>
<gene>
    <name evidence="12" type="ORF">H2RhizoLitter491090_000002</name>
</gene>
<accession>A0A514DCU7</accession>
<feature type="binding site" evidence="9">
    <location>
        <position position="463"/>
    </location>
    <ligand>
        <name>Mg(2+)</name>
        <dbReference type="ChEBI" id="CHEBI:18420"/>
        <label>2</label>
    </ligand>
</feature>
<evidence type="ECO:0000256" key="1">
    <source>
        <dbReference type="ARBA" id="ARBA00012494"/>
    </source>
</evidence>
<evidence type="ECO:0000256" key="4">
    <source>
        <dbReference type="ARBA" id="ARBA00022695"/>
    </source>
</evidence>
<keyword evidence="4" id="KW-0548">Nucleotidyltransferase</keyword>
<evidence type="ECO:0000256" key="9">
    <source>
        <dbReference type="PIRSR" id="PIRSR605093-1"/>
    </source>
</evidence>
<dbReference type="InterPro" id="IPR005093">
    <property type="entry name" value="RNArep_beta"/>
</dbReference>
<evidence type="ECO:0000256" key="10">
    <source>
        <dbReference type="SAM" id="MobiDB-lite"/>
    </source>
</evidence>
<feature type="binding site" evidence="9">
    <location>
        <position position="365"/>
    </location>
    <ligand>
        <name>Mg(2+)</name>
        <dbReference type="ChEBI" id="CHEBI:18420"/>
        <label>2</label>
    </ligand>
</feature>
<feature type="compositionally biased region" description="Basic and acidic residues" evidence="10">
    <location>
        <begin position="673"/>
        <end position="682"/>
    </location>
</feature>
<evidence type="ECO:0000256" key="7">
    <source>
        <dbReference type="ARBA" id="ARBA00030248"/>
    </source>
</evidence>
<evidence type="ECO:0000256" key="2">
    <source>
        <dbReference type="ARBA" id="ARBA00022484"/>
    </source>
</evidence>